<dbReference type="PANTHER" id="PTHR14042">
    <property type="entry name" value="DOPEY-RELATED"/>
    <property type="match status" value="1"/>
</dbReference>
<evidence type="ECO:0000259" key="5">
    <source>
        <dbReference type="Pfam" id="PF04118"/>
    </source>
</evidence>
<dbReference type="GeneID" id="14890024"/>
<dbReference type="SUPFAM" id="SSF48371">
    <property type="entry name" value="ARM repeat"/>
    <property type="match status" value="1"/>
</dbReference>
<dbReference type="GO" id="GO:0005829">
    <property type="term" value="C:cytosol"/>
    <property type="evidence" value="ECO:0007669"/>
    <property type="project" value="GOC"/>
</dbReference>
<feature type="domain" description="DOP1 N-terminal" evidence="5">
    <location>
        <begin position="21"/>
        <end position="299"/>
    </location>
</feature>
<dbReference type="GO" id="GO:0006895">
    <property type="term" value="P:Golgi to endosome transport"/>
    <property type="evidence" value="ECO:0007669"/>
    <property type="project" value="InterPro"/>
</dbReference>
<dbReference type="InterPro" id="IPR016024">
    <property type="entry name" value="ARM-type_fold"/>
</dbReference>
<dbReference type="RefSeq" id="XP_004257848.1">
    <property type="nucleotide sequence ID" value="XM_004257800.1"/>
</dbReference>
<comment type="similarity">
    <text evidence="3">Belongs to the DOP1 family.</text>
</comment>
<evidence type="ECO:0000256" key="2">
    <source>
        <dbReference type="ARBA" id="ARBA00022927"/>
    </source>
</evidence>
<dbReference type="InterPro" id="IPR007249">
    <property type="entry name" value="DOP1_N"/>
</dbReference>
<accession>A0A0A1UBM5</accession>
<dbReference type="OrthoDB" id="297643at2759"/>
<dbReference type="Proteomes" id="UP000014680">
    <property type="component" value="Unassembled WGS sequence"/>
</dbReference>
<evidence type="ECO:0000313" key="7">
    <source>
        <dbReference type="Proteomes" id="UP000014680"/>
    </source>
</evidence>
<keyword evidence="1" id="KW-0813">Transport</keyword>
<feature type="region of interest" description="Disordered" evidence="4">
    <location>
        <begin position="549"/>
        <end position="574"/>
    </location>
</feature>
<keyword evidence="2" id="KW-0653">Protein transport</keyword>
<dbReference type="GO" id="GO:0005768">
    <property type="term" value="C:endosome"/>
    <property type="evidence" value="ECO:0007669"/>
    <property type="project" value="TreeGrafter"/>
</dbReference>
<dbReference type="GO" id="GO:0005802">
    <property type="term" value="C:trans-Golgi network"/>
    <property type="evidence" value="ECO:0007669"/>
    <property type="project" value="TreeGrafter"/>
</dbReference>
<dbReference type="GO" id="GO:0015031">
    <property type="term" value="P:protein transport"/>
    <property type="evidence" value="ECO:0007669"/>
    <property type="project" value="UniProtKB-KW"/>
</dbReference>
<dbReference type="Pfam" id="PF04118">
    <property type="entry name" value="Dopey_N"/>
    <property type="match status" value="1"/>
</dbReference>
<evidence type="ECO:0000256" key="4">
    <source>
        <dbReference type="SAM" id="MobiDB-lite"/>
    </source>
</evidence>
<dbReference type="KEGG" id="eiv:EIN_268230"/>
<protein>
    <recommendedName>
        <fullName evidence="5">DOP1 N-terminal domain-containing protein</fullName>
    </recommendedName>
</protein>
<dbReference type="PANTHER" id="PTHR14042:SF24">
    <property type="entry name" value="PROTEIN DOPEY-1 HOMOLOG"/>
    <property type="match status" value="1"/>
</dbReference>
<organism evidence="6 7">
    <name type="scientific">Entamoeba invadens IP1</name>
    <dbReference type="NCBI Taxonomy" id="370355"/>
    <lineage>
        <taxon>Eukaryota</taxon>
        <taxon>Amoebozoa</taxon>
        <taxon>Evosea</taxon>
        <taxon>Archamoebae</taxon>
        <taxon>Mastigamoebida</taxon>
        <taxon>Entamoebidae</taxon>
        <taxon>Entamoeba</taxon>
    </lineage>
</organism>
<gene>
    <name evidence="6" type="ORF">EIN_268230</name>
</gene>
<dbReference type="EMBL" id="KB206479">
    <property type="protein sequence ID" value="ELP91077.1"/>
    <property type="molecule type" value="Genomic_DNA"/>
</dbReference>
<evidence type="ECO:0000256" key="1">
    <source>
        <dbReference type="ARBA" id="ARBA00022448"/>
    </source>
</evidence>
<reference evidence="6 7" key="1">
    <citation type="submission" date="2012-10" db="EMBL/GenBank/DDBJ databases">
        <authorList>
            <person name="Zafar N."/>
            <person name="Inman J."/>
            <person name="Hall N."/>
            <person name="Lorenzi H."/>
            <person name="Caler E."/>
        </authorList>
    </citation>
    <scope>NUCLEOTIDE SEQUENCE [LARGE SCALE GENOMIC DNA]</scope>
    <source>
        <strain evidence="6 7">IP1</strain>
    </source>
</reference>
<evidence type="ECO:0000313" key="6">
    <source>
        <dbReference type="EMBL" id="ELP91077.1"/>
    </source>
</evidence>
<keyword evidence="7" id="KW-1185">Reference proteome</keyword>
<proteinExistence type="inferred from homology"/>
<sequence length="1659" mass="191898">MRRNIDEDVDMSFLTTQKEKNQFQKYNDECEKMLNQMEKSKMWSDILQNVQSFAKYIKANQKYPVVPAKQSFMRRMAQVLDPQIPSGVHSQVLDLFVMLFERIGQIRLFEDIWCFTPGLFPLIRSGSTDIRVKVLDVVKKYLINTIKATKNIQKAFIISVVVGMEEPSMGIKDKTLDLMDELKKDDEKFFWETSWDVLRTNAVSRKAMLIYMNLKLDLPLTETQIPDKELLFYAIVNSLNDEKQLVVRDMLDVLCTRIKLDSKILDEEHFEHLIERMLLVLTKRESGLTRRVNFYLLGLSAKSQDVNKEETMKYFKEFSETKLVTALSSVFLYGRQNQTAKIVSIYEELLSKQDIAEVIIGKIMESILVLLQDAENGNKKSDVLLIVEFLSDVNVDLLFEYITGLLEDINNKLAVEQSLVFFNTYHGDEERNKKVSVFRGTVVEVCWNRVEKLVVSKEIENETMYTECFKLIKTCLQMIQNEGNFNEVVLKSSIRVDELFEKFVELHTSDILNEKVKSILLEFYDLLKLHHVDYSQYKQQKRRTLNHIEVESHSEETSEAQTSETPRTQDESKKVDVVNSDVVTNSEIDKLKTEMLSKNQWLSDLKKFIIENEDIDTRLSAARCFYEIWKKDERDVLSMNDEVFIKRFFDMLWNLICESCYVSLTDVVLFFHAMGNVYQDIAYEFITTKMGSQNEEEMFKFLYFWKNSTVVVYDTSKSVFNKATLLFLRYYNHQQYDPYFLDFLHSCFNVETIERVVVPLIAPFLIPLNQRTETKYAGFEVNNNMLITHLEIIHTLFSCANHKLISSLESAKIPQFLLKKFQSLEISFENVAEPSNLLTLLVSVVLLYLKANKNVVDVKDKVSVFNFQKRTTDILIGIFMNYSSNDTVKKMGATLNYTILLSALELISSTSKLQLHVLTLIKCLMKLSDISESDTCITKYPLFLQVMIGGIVQDKHMYRLHFLKMTNECISYLPQSVLKDSIILLIQAVLGVMTKIYQTLSPHVLVLHEEITPVIETLQKLLTFSLNISPVKSPFEQQQPTPQPSPGQQIGNAMIFIPMLVASVFVDVKDVKEKRPTESHFLAPTLKRLISAFFELYSYTKKEVNSFLIQTQCVEFLKMIFKTFPVEFVTEYLTLVCKDPVEHIAFFKSFSFEEIGAVVGSLLLACENNAVPSQVAMNFVQIIITQILSPVETYRLQLYFQSVINKFVNNDELTLPLIHTLKVFLETISKSEQPNKVSYDWLGIVTTLVSKYMLKVQKWKEDITVKRKRSRMSSTDFQSVTASEEATKSMTDLKVVENPEDLMITPDILNFVVSDIIPIISLAFDDNSLSTMIDLGRQFENVLMKPSNNTTINTISLNILNELAKKNQLIGKWSKLVMNVFYSDDFFKKSPELLDLWKFPIFNVYTMNNNRGLLDLIYTIGKSNQLFVSKETESTLREKVFKRLAFIFYAGENETLDSSTDQNQLIIEIVLDKIIDSIKVYPTPTLYVNAFLLLRVLLLKCSFTRLRKRIPTIINELISIFNLPFERDGMVILSGLHLLDMLQIIPTCPAETFSWIFMSPLSPSNLLKPKFLPLVPLLFLNDDKAETSVTPPDPSLKGIELKRELIVKDKKFDNDEEFTVLRGKLAKYPENLFNMLSRSDTMDFKAVSNDIFLEFTDDN</sequence>
<name>A0A0A1UBM5_ENTIV</name>
<dbReference type="VEuPathDB" id="AmoebaDB:EIN_268230"/>
<dbReference type="InterPro" id="IPR040314">
    <property type="entry name" value="DOP1"/>
</dbReference>
<evidence type="ECO:0000256" key="3">
    <source>
        <dbReference type="ARBA" id="ARBA00046326"/>
    </source>
</evidence>